<keyword evidence="11" id="KW-1185">Reference proteome</keyword>
<dbReference type="Gene3D" id="3.40.50.300">
    <property type="entry name" value="P-loop containing nucleotide triphosphate hydrolases"/>
    <property type="match status" value="1"/>
</dbReference>
<evidence type="ECO:0000256" key="6">
    <source>
        <dbReference type="ARBA" id="ARBA00022777"/>
    </source>
</evidence>
<proteinExistence type="inferred from homology"/>
<evidence type="ECO:0000256" key="9">
    <source>
        <dbReference type="RuleBase" id="RU363066"/>
    </source>
</evidence>
<evidence type="ECO:0000256" key="3">
    <source>
        <dbReference type="ARBA" id="ARBA00012054"/>
    </source>
</evidence>
<dbReference type="GO" id="GO:0005524">
    <property type="term" value="F:ATP binding"/>
    <property type="evidence" value="ECO:0007669"/>
    <property type="project" value="UniProtKB-KW"/>
</dbReference>
<comment type="similarity">
    <text evidence="2 9">Belongs to the gluconokinase GntK/GntV family.</text>
</comment>
<accession>A0A8C5EM33</accession>
<dbReference type="SUPFAM" id="SSF52540">
    <property type="entry name" value="P-loop containing nucleoside triphosphate hydrolases"/>
    <property type="match status" value="1"/>
</dbReference>
<evidence type="ECO:0000256" key="5">
    <source>
        <dbReference type="ARBA" id="ARBA00022741"/>
    </source>
</evidence>
<keyword evidence="4 9" id="KW-0808">Transferase</keyword>
<dbReference type="NCBIfam" id="TIGR01313">
    <property type="entry name" value="therm_gnt_kin"/>
    <property type="match status" value="1"/>
</dbReference>
<reference evidence="10" key="2">
    <citation type="submission" date="2025-08" db="UniProtKB">
        <authorList>
            <consortium name="Ensembl"/>
        </authorList>
    </citation>
    <scope>IDENTIFICATION</scope>
</reference>
<keyword evidence="5 9" id="KW-0547">Nucleotide-binding</keyword>
<dbReference type="InterPro" id="IPR006001">
    <property type="entry name" value="Therm_gnt_kin"/>
</dbReference>
<dbReference type="Ensembl" id="ENSGWIT00000026131.1">
    <property type="protein sequence ID" value="ENSGWIP00000023863.1"/>
    <property type="gene ID" value="ENSGWIG00000012715.1"/>
</dbReference>
<gene>
    <name evidence="10" type="primary">LOC114469987</name>
</gene>
<name>A0A8C5EM33_GOUWI</name>
<reference evidence="10" key="1">
    <citation type="submission" date="2020-06" db="EMBL/GenBank/DDBJ databases">
        <authorList>
            <consortium name="Wellcome Sanger Institute Data Sharing"/>
        </authorList>
    </citation>
    <scope>NUCLEOTIDE SEQUENCE [LARGE SCALE GENOMIC DNA]</scope>
</reference>
<comment type="pathway">
    <text evidence="1 9">Carbohydrate acid metabolism; D-gluconate degradation.</text>
</comment>
<comment type="catalytic activity">
    <reaction evidence="8 9">
        <text>D-gluconate + ATP = 6-phospho-D-gluconate + ADP + H(+)</text>
        <dbReference type="Rhea" id="RHEA:19433"/>
        <dbReference type="ChEBI" id="CHEBI:15378"/>
        <dbReference type="ChEBI" id="CHEBI:18391"/>
        <dbReference type="ChEBI" id="CHEBI:30616"/>
        <dbReference type="ChEBI" id="CHEBI:58759"/>
        <dbReference type="ChEBI" id="CHEBI:456216"/>
        <dbReference type="EC" id="2.7.1.12"/>
    </reaction>
</comment>
<evidence type="ECO:0000256" key="2">
    <source>
        <dbReference type="ARBA" id="ARBA00008420"/>
    </source>
</evidence>
<evidence type="ECO:0000256" key="1">
    <source>
        <dbReference type="ARBA" id="ARBA00004875"/>
    </source>
</evidence>
<dbReference type="UniPathway" id="UPA00792"/>
<sequence length="233" mass="26790">MPLRTSVEPNSPLCLSSSHSFLFLVHLQAVENTHQRHLTSRLQSYVFVYVLQMFHAQNDLHPDGSLRLRKLGWPLHEGDDYHTQENIQKMSRGDALSDQDRIPWLLKLHQLLQRELCAGSNALMTCSALKHHYRRVLLHGSRALSADPHHELLLSASPDVYFLFLSGDTSLIQQRMMERKGHYMKAHMLTSQIKALEPPQSDEDNVLLLDVSRSISDLATDVQKHIKQLQQHK</sequence>
<evidence type="ECO:0000256" key="7">
    <source>
        <dbReference type="ARBA" id="ARBA00022840"/>
    </source>
</evidence>
<dbReference type="Proteomes" id="UP000694680">
    <property type="component" value="Chromosome 9"/>
</dbReference>
<dbReference type="GO" id="GO:0005737">
    <property type="term" value="C:cytoplasm"/>
    <property type="evidence" value="ECO:0007669"/>
    <property type="project" value="TreeGrafter"/>
</dbReference>
<evidence type="ECO:0000313" key="11">
    <source>
        <dbReference type="Proteomes" id="UP000694680"/>
    </source>
</evidence>
<dbReference type="AlphaFoldDB" id="A0A8C5EM33"/>
<protein>
    <recommendedName>
        <fullName evidence="3 9">Gluconokinase</fullName>
        <ecNumber evidence="3 9">2.7.1.12</ecNumber>
    </recommendedName>
</protein>
<dbReference type="PANTHER" id="PTHR43442">
    <property type="entry name" value="GLUCONOKINASE-RELATED"/>
    <property type="match status" value="1"/>
</dbReference>
<keyword evidence="7 9" id="KW-0067">ATP-binding</keyword>
<dbReference type="CDD" id="cd02021">
    <property type="entry name" value="GntK"/>
    <property type="match status" value="1"/>
</dbReference>
<evidence type="ECO:0000256" key="4">
    <source>
        <dbReference type="ARBA" id="ARBA00022679"/>
    </source>
</evidence>
<reference evidence="10" key="3">
    <citation type="submission" date="2025-09" db="UniProtKB">
        <authorList>
            <consortium name="Ensembl"/>
        </authorList>
    </citation>
    <scope>IDENTIFICATION</scope>
</reference>
<evidence type="ECO:0000313" key="10">
    <source>
        <dbReference type="Ensembl" id="ENSGWIP00000023863.1"/>
    </source>
</evidence>
<dbReference type="GO" id="GO:0046316">
    <property type="term" value="F:gluconokinase activity"/>
    <property type="evidence" value="ECO:0007669"/>
    <property type="project" value="UniProtKB-EC"/>
</dbReference>
<keyword evidence="6 9" id="KW-0418">Kinase</keyword>
<dbReference type="GO" id="GO:0005975">
    <property type="term" value="P:carbohydrate metabolic process"/>
    <property type="evidence" value="ECO:0007669"/>
    <property type="project" value="InterPro"/>
</dbReference>
<evidence type="ECO:0000256" key="8">
    <source>
        <dbReference type="ARBA" id="ARBA00048090"/>
    </source>
</evidence>
<organism evidence="10 11">
    <name type="scientific">Gouania willdenowi</name>
    <name type="common">Blunt-snouted clingfish</name>
    <name type="synonym">Lepadogaster willdenowi</name>
    <dbReference type="NCBI Taxonomy" id="441366"/>
    <lineage>
        <taxon>Eukaryota</taxon>
        <taxon>Metazoa</taxon>
        <taxon>Chordata</taxon>
        <taxon>Craniata</taxon>
        <taxon>Vertebrata</taxon>
        <taxon>Euteleostomi</taxon>
        <taxon>Actinopterygii</taxon>
        <taxon>Neopterygii</taxon>
        <taxon>Teleostei</taxon>
        <taxon>Neoteleostei</taxon>
        <taxon>Acanthomorphata</taxon>
        <taxon>Ovalentaria</taxon>
        <taxon>Blenniimorphae</taxon>
        <taxon>Blenniiformes</taxon>
        <taxon>Gobiesocoidei</taxon>
        <taxon>Gobiesocidae</taxon>
        <taxon>Gobiesocinae</taxon>
        <taxon>Gouania</taxon>
    </lineage>
</organism>
<dbReference type="InterPro" id="IPR027417">
    <property type="entry name" value="P-loop_NTPase"/>
</dbReference>
<dbReference type="EC" id="2.7.1.12" evidence="3 9"/>
<dbReference type="PANTHER" id="PTHR43442:SF3">
    <property type="entry name" value="GLUCONOKINASE-RELATED"/>
    <property type="match status" value="1"/>
</dbReference>